<dbReference type="InterPro" id="IPR000192">
    <property type="entry name" value="Aminotrans_V_dom"/>
</dbReference>
<dbReference type="InterPro" id="IPR015422">
    <property type="entry name" value="PyrdxlP-dep_Trfase_small"/>
</dbReference>
<evidence type="ECO:0000256" key="1">
    <source>
        <dbReference type="ARBA" id="ARBA00022898"/>
    </source>
</evidence>
<dbReference type="Pfam" id="PF00266">
    <property type="entry name" value="Aminotran_5"/>
    <property type="match status" value="1"/>
</dbReference>
<evidence type="ECO:0000313" key="4">
    <source>
        <dbReference type="EMBL" id="ERL47433.1"/>
    </source>
</evidence>
<proteinExistence type="predicted"/>
<keyword evidence="5" id="KW-1185">Reference proteome</keyword>
<comment type="caution">
    <text evidence="4">The sequence shown here is derived from an EMBL/GenBank/DDBJ whole genome shotgun (WGS) entry which is preliminary data.</text>
</comment>
<accession>U2WV86</accession>
<dbReference type="Proteomes" id="UP000016762">
    <property type="component" value="Unassembled WGS sequence"/>
</dbReference>
<feature type="compositionally biased region" description="Basic and acidic residues" evidence="2">
    <location>
        <begin position="64"/>
        <end position="74"/>
    </location>
</feature>
<gene>
    <name evidence="4" type="primary">uvrA</name>
    <name evidence="4" type="ORF">RS24_00372</name>
</gene>
<feature type="region of interest" description="Disordered" evidence="2">
    <location>
        <begin position="49"/>
        <end position="74"/>
    </location>
</feature>
<feature type="compositionally biased region" description="Polar residues" evidence="2">
    <location>
        <begin position="49"/>
        <end position="63"/>
    </location>
</feature>
<keyword evidence="1" id="KW-0663">Pyridoxal phosphate</keyword>
<dbReference type="Gene3D" id="3.40.640.10">
    <property type="entry name" value="Type I PLP-dependent aspartate aminotransferase-like (Major domain)"/>
    <property type="match status" value="1"/>
</dbReference>
<dbReference type="eggNOG" id="COG0520">
    <property type="taxonomic scope" value="Bacteria"/>
</dbReference>
<dbReference type="RefSeq" id="WP_021776451.1">
    <property type="nucleotide sequence ID" value="NZ_AWXE01000001.1"/>
</dbReference>
<evidence type="ECO:0000259" key="3">
    <source>
        <dbReference type="Pfam" id="PF00266"/>
    </source>
</evidence>
<feature type="domain" description="Aminotransferase class V" evidence="3">
    <location>
        <begin position="30"/>
        <end position="73"/>
    </location>
</feature>
<dbReference type="Gene3D" id="3.90.1150.10">
    <property type="entry name" value="Aspartate Aminotransferase, domain 1"/>
    <property type="match status" value="1"/>
</dbReference>
<dbReference type="STRING" id="1397666.RS24_00372"/>
<dbReference type="InterPro" id="IPR015421">
    <property type="entry name" value="PyrdxlP-dep_Trfase_major"/>
</dbReference>
<evidence type="ECO:0000313" key="5">
    <source>
        <dbReference type="Proteomes" id="UP000016762"/>
    </source>
</evidence>
<sequence length="74" mass="8517">MKVVHFDSAKVREGIPTLEQEVNVHQLTRLDNVAESKNPNQVFNEVNPFYQKSNSNIHQSSQELGREASDMYKD</sequence>
<protein>
    <submittedName>
        <fullName evidence="4">UvrABC system protein A UvrA protein Excinuclease ABC subunit A</fullName>
    </submittedName>
</protein>
<dbReference type="AlphaFoldDB" id="U2WV86"/>
<reference evidence="4 5" key="1">
    <citation type="journal article" date="2014" name="FEMS Microbiol. Ecol.">
        <title>Genomic differentiation among two strains of the PS1 clade isolated from geographically separated marine habitats.</title>
        <authorList>
            <person name="Jimenez-Infante F."/>
            <person name="Ngugi D.K."/>
            <person name="Alam I."/>
            <person name="Rashid M."/>
            <person name="Baalawi W."/>
            <person name="Kamau A.A."/>
            <person name="Bajic V.B."/>
            <person name="Stingl U."/>
        </authorList>
    </citation>
    <scope>NUCLEOTIDE SEQUENCE [LARGE SCALE GENOMIC DNA]</scope>
    <source>
        <strain evidence="4 5">RS24</strain>
    </source>
</reference>
<organism evidence="4 5">
    <name type="scientific">Candidatus Micropelagius thuwalensis</name>
    <dbReference type="NCBI Taxonomy" id="1397666"/>
    <lineage>
        <taxon>Bacteria</taxon>
        <taxon>Pseudomonadati</taxon>
        <taxon>Pseudomonadota</taxon>
        <taxon>Alphaproteobacteria</taxon>
        <taxon>PS1 clade</taxon>
        <taxon>Candidatus Micropelagius</taxon>
    </lineage>
</organism>
<dbReference type="EMBL" id="AWXE01000001">
    <property type="protein sequence ID" value="ERL47433.1"/>
    <property type="molecule type" value="Genomic_DNA"/>
</dbReference>
<evidence type="ECO:0000256" key="2">
    <source>
        <dbReference type="SAM" id="MobiDB-lite"/>
    </source>
</evidence>
<name>U2WV86_9PROT</name>